<keyword evidence="1" id="KW-0812">Transmembrane</keyword>
<name>A0A075PAD1_9ALTE</name>
<protein>
    <submittedName>
        <fullName evidence="2">Membrane protein</fullName>
    </submittedName>
</protein>
<organism evidence="2 3">
    <name type="scientific">Alteromonas australica</name>
    <dbReference type="NCBI Taxonomy" id="589873"/>
    <lineage>
        <taxon>Bacteria</taxon>
        <taxon>Pseudomonadati</taxon>
        <taxon>Pseudomonadota</taxon>
        <taxon>Gammaproteobacteria</taxon>
        <taxon>Alteromonadales</taxon>
        <taxon>Alteromonadaceae</taxon>
        <taxon>Alteromonas/Salinimonas group</taxon>
        <taxon>Alteromonas</taxon>
    </lineage>
</organism>
<evidence type="ECO:0000256" key="1">
    <source>
        <dbReference type="SAM" id="Phobius"/>
    </source>
</evidence>
<reference evidence="2 3" key="1">
    <citation type="submission" date="2014-06" db="EMBL/GenBank/DDBJ databases">
        <title>Genomes of Alteromonas australica, a world apart.</title>
        <authorList>
            <person name="Gonzaga A."/>
            <person name="Lopez-Perez M."/>
            <person name="Rodriguez-Valera F."/>
        </authorList>
    </citation>
    <scope>NUCLEOTIDE SEQUENCE [LARGE SCALE GENOMIC DNA]</scope>
    <source>
        <strain evidence="2 3">H 17</strain>
    </source>
</reference>
<dbReference type="KEGG" id="aal:EP13_17200"/>
<accession>A0A075PAD1</accession>
<evidence type="ECO:0000313" key="2">
    <source>
        <dbReference type="EMBL" id="AIG00278.1"/>
    </source>
</evidence>
<gene>
    <name evidence="2" type="ORF">EP13_17200</name>
</gene>
<proteinExistence type="predicted"/>
<keyword evidence="1" id="KW-0472">Membrane</keyword>
<dbReference type="EMBL" id="CP008849">
    <property type="protein sequence ID" value="AIG00278.1"/>
    <property type="molecule type" value="Genomic_DNA"/>
</dbReference>
<feature type="transmembrane region" description="Helical" evidence="1">
    <location>
        <begin position="121"/>
        <end position="141"/>
    </location>
</feature>
<dbReference type="OrthoDB" id="6330679at2"/>
<dbReference type="RefSeq" id="WP_044058291.1">
    <property type="nucleotide sequence ID" value="NZ_CAJXAX010000008.1"/>
</dbReference>
<dbReference type="eggNOG" id="COG3295">
    <property type="taxonomic scope" value="Bacteria"/>
</dbReference>
<dbReference type="Proteomes" id="UP000056090">
    <property type="component" value="Chromosome"/>
</dbReference>
<dbReference type="PATRIC" id="fig|589873.4.peg.3889"/>
<feature type="transmembrane region" description="Helical" evidence="1">
    <location>
        <begin position="153"/>
        <end position="171"/>
    </location>
</feature>
<feature type="transmembrane region" description="Helical" evidence="1">
    <location>
        <begin position="16"/>
        <end position="37"/>
    </location>
</feature>
<dbReference type="KEGG" id="aaus:EP12_17945"/>
<dbReference type="GeneID" id="78256618"/>
<keyword evidence="1" id="KW-1133">Transmembrane helix</keyword>
<evidence type="ECO:0000313" key="3">
    <source>
        <dbReference type="Proteomes" id="UP000056090"/>
    </source>
</evidence>
<keyword evidence="3" id="KW-1185">Reference proteome</keyword>
<sequence>MASPKLHMAFRKYHRWLGFFLAGIMAVYAISGILLIFRPTDFLKFEQTEIRQLDSGLTAKQLPNVLKIKGSRVVDETDTHITLNVGEYSKASGEATITRKNYPLVLNKMVKLHKATNNSPLFWLNIFFGISLLFFVISAFLMFIPKLPMYKNGLKIAGIGAVVTVLVVVFGS</sequence>
<dbReference type="AlphaFoldDB" id="A0A075PAD1"/>